<dbReference type="Gene3D" id="3.30.160.60">
    <property type="entry name" value="Classic Zinc Finger"/>
    <property type="match status" value="2"/>
</dbReference>
<feature type="region of interest" description="Disordered" evidence="1">
    <location>
        <begin position="215"/>
        <end position="237"/>
    </location>
</feature>
<reference evidence="3 4" key="1">
    <citation type="submission" date="2016-06" db="EMBL/GenBank/DDBJ databases">
        <title>Living apart together: crosstalk between the core and supernumerary genomes in a fungal plant pathogen.</title>
        <authorList>
            <person name="Vanheule A."/>
            <person name="Audenaert K."/>
            <person name="Warris S."/>
            <person name="Van De Geest H."/>
            <person name="Schijlen E."/>
            <person name="Hofte M."/>
            <person name="De Saeger S."/>
            <person name="Haesaert G."/>
            <person name="Waalwijk C."/>
            <person name="Van Der Lee T."/>
        </authorList>
    </citation>
    <scope>NUCLEOTIDE SEQUENCE [LARGE SCALE GENOMIC DNA]</scope>
    <source>
        <strain evidence="3 4">2516</strain>
    </source>
</reference>
<feature type="region of interest" description="Disordered" evidence="1">
    <location>
        <begin position="1"/>
        <end position="34"/>
    </location>
</feature>
<dbReference type="AlphaFoldDB" id="A0A1B8A9T0"/>
<feature type="compositionally biased region" description="Basic and acidic residues" evidence="1">
    <location>
        <begin position="401"/>
        <end position="410"/>
    </location>
</feature>
<gene>
    <name evidence="3" type="ORF">FPOA_12245</name>
</gene>
<dbReference type="InterPro" id="IPR051061">
    <property type="entry name" value="Zinc_finger_trans_reg"/>
</dbReference>
<dbReference type="PANTHER" id="PTHR46179:SF19">
    <property type="entry name" value="C2H2 FINGER DOMAIN TRANSCRIPTION FACTOR (EUROFUNG)-RELATED"/>
    <property type="match status" value="1"/>
</dbReference>
<dbReference type="InterPro" id="IPR013087">
    <property type="entry name" value="Znf_C2H2_type"/>
</dbReference>
<evidence type="ECO:0000259" key="2">
    <source>
        <dbReference type="SMART" id="SM00355"/>
    </source>
</evidence>
<organism evidence="3 4">
    <name type="scientific">Fusarium poae</name>
    <dbReference type="NCBI Taxonomy" id="36050"/>
    <lineage>
        <taxon>Eukaryota</taxon>
        <taxon>Fungi</taxon>
        <taxon>Dikarya</taxon>
        <taxon>Ascomycota</taxon>
        <taxon>Pezizomycotina</taxon>
        <taxon>Sordariomycetes</taxon>
        <taxon>Hypocreomycetidae</taxon>
        <taxon>Hypocreales</taxon>
        <taxon>Nectriaceae</taxon>
        <taxon>Fusarium</taxon>
    </lineage>
</organism>
<evidence type="ECO:0000256" key="1">
    <source>
        <dbReference type="SAM" id="MobiDB-lite"/>
    </source>
</evidence>
<name>A0A1B8A9T0_FUSPO</name>
<dbReference type="Proteomes" id="UP000091967">
    <property type="component" value="Unassembled WGS sequence"/>
</dbReference>
<feature type="region of interest" description="Disordered" evidence="1">
    <location>
        <begin position="55"/>
        <end position="81"/>
    </location>
</feature>
<dbReference type="GO" id="GO:0006357">
    <property type="term" value="P:regulation of transcription by RNA polymerase II"/>
    <property type="evidence" value="ECO:0007669"/>
    <property type="project" value="TreeGrafter"/>
</dbReference>
<dbReference type="SMART" id="SM00355">
    <property type="entry name" value="ZnF_C2H2"/>
    <property type="match status" value="3"/>
</dbReference>
<proteinExistence type="predicted"/>
<dbReference type="PANTHER" id="PTHR46179">
    <property type="entry name" value="ZINC FINGER PROTEIN"/>
    <property type="match status" value="1"/>
</dbReference>
<dbReference type="STRING" id="36050.A0A1B8A9T0"/>
<dbReference type="EMBL" id="LYXU01000036">
    <property type="protein sequence ID" value="OBS17215.1"/>
    <property type="molecule type" value="Genomic_DNA"/>
</dbReference>
<keyword evidence="4" id="KW-1185">Reference proteome</keyword>
<feature type="region of interest" description="Disordered" evidence="1">
    <location>
        <begin position="401"/>
        <end position="432"/>
    </location>
</feature>
<protein>
    <recommendedName>
        <fullName evidence="2">C2H2-type domain-containing protein</fullName>
    </recommendedName>
</protein>
<feature type="compositionally biased region" description="Pro residues" evidence="1">
    <location>
        <begin position="1"/>
        <end position="10"/>
    </location>
</feature>
<evidence type="ECO:0000313" key="4">
    <source>
        <dbReference type="Proteomes" id="UP000091967"/>
    </source>
</evidence>
<comment type="caution">
    <text evidence="3">The sequence shown here is derived from an EMBL/GenBank/DDBJ whole genome shotgun (WGS) entry which is preliminary data.</text>
</comment>
<accession>A0A1B8A9T0</accession>
<dbReference type="SUPFAM" id="SSF57667">
    <property type="entry name" value="beta-beta-alpha zinc fingers"/>
    <property type="match status" value="1"/>
</dbReference>
<evidence type="ECO:0000313" key="3">
    <source>
        <dbReference type="EMBL" id="OBS17215.1"/>
    </source>
</evidence>
<dbReference type="GO" id="GO:0005634">
    <property type="term" value="C:nucleus"/>
    <property type="evidence" value="ECO:0007669"/>
    <property type="project" value="TreeGrafter"/>
</dbReference>
<feature type="domain" description="C2H2-type" evidence="2">
    <location>
        <begin position="340"/>
        <end position="369"/>
    </location>
</feature>
<sequence length="432" mass="46369">MSHPKSPPPTASVVRLEPSPSPPPDISTTRICPNPGDMSLLRLLNGGRNPQIASAAGRESLLCDEESPDEEARGRPANGNPLSGLPLPHLAVGALGAASIATVPKMIPDISIPTDHPGAFSPTTRCVSANRVTSPLIDSSIAPLPPLHGVHAPVGESKETLPSQSLPSLRSTFGHLRDLAPGNLPKQEVGRIPSGLSSTFFTSLAGSTGHRFNESNLSSSLDSPPENYRELPPHSAQSTSIHYYTTDATHPRAPTEYSSSSSSSNAAEAPSIDHSVLTPANSTSINSTSITDRMSLDGTTHSQHISDPYTCTVPGCNASPFRTQYLLNSHMNVHSPRRPHYCSVKGCLRSEGGTGFKRKNELNRHGLVHETPGYKCPYCPDAERNYPRPDGLQRHVRVHHQDIDKDDPQLREVLAQRPDGLTRPRKGRRAPG</sequence>
<dbReference type="InterPro" id="IPR036236">
    <property type="entry name" value="Znf_C2H2_sf"/>
</dbReference>
<dbReference type="Pfam" id="PF00096">
    <property type="entry name" value="zf-C2H2"/>
    <property type="match status" value="1"/>
</dbReference>
<feature type="region of interest" description="Disordered" evidence="1">
    <location>
        <begin position="249"/>
        <end position="288"/>
    </location>
</feature>
<feature type="domain" description="C2H2-type" evidence="2">
    <location>
        <begin position="374"/>
        <end position="399"/>
    </location>
</feature>
<feature type="domain" description="C2H2-type" evidence="2">
    <location>
        <begin position="309"/>
        <end position="334"/>
    </location>
</feature>
<feature type="compositionally biased region" description="Basic residues" evidence="1">
    <location>
        <begin position="423"/>
        <end position="432"/>
    </location>
</feature>